<keyword evidence="2" id="KW-0436">Ligase</keyword>
<evidence type="ECO:0000256" key="1">
    <source>
        <dbReference type="SAM" id="MobiDB-lite"/>
    </source>
</evidence>
<feature type="compositionally biased region" description="Acidic residues" evidence="1">
    <location>
        <begin position="365"/>
        <end position="375"/>
    </location>
</feature>
<keyword evidence="2" id="KW-0030">Aminoacyl-tRNA synthetase</keyword>
<dbReference type="InterPro" id="IPR028938">
    <property type="entry name" value="Rsf1-like"/>
</dbReference>
<dbReference type="OMA" id="WITVLCK"/>
<evidence type="ECO:0000313" key="2">
    <source>
        <dbReference type="EMBL" id="KMZ57565.1"/>
    </source>
</evidence>
<comment type="caution">
    <text evidence="2">The sequence shown here is derived from an EMBL/GenBank/DDBJ whole genome shotgun (WGS) entry which is preliminary data.</text>
</comment>
<dbReference type="Proteomes" id="UP000036987">
    <property type="component" value="Unassembled WGS sequence"/>
</dbReference>
<protein>
    <submittedName>
        <fullName evidence="2">Aminoacyl-tRNA synthetase</fullName>
    </submittedName>
</protein>
<name>A0A0K9NNK2_ZOSMR</name>
<dbReference type="STRING" id="29655.A0A0K9NNK2"/>
<gene>
    <name evidence="2" type="ORF">ZOSMA_84G00030</name>
</gene>
<feature type="region of interest" description="Disordered" evidence="1">
    <location>
        <begin position="359"/>
        <end position="399"/>
    </location>
</feature>
<dbReference type="EMBL" id="LFYR01002048">
    <property type="protein sequence ID" value="KMZ57565.1"/>
    <property type="molecule type" value="Genomic_DNA"/>
</dbReference>
<sequence>MDIAREKKRPAESPIVVEEKLLSVEDLSFSEERIQLRARWELASVFNFLNVFRSLIKGDLVFTAEEIEMALIKPDGVLAAIHIALMKGIPPVNKNMEKPDAWVTILCKKIHTWWPWVAEGDLPLVASQGTEIRKYKEFHSTTRLLMLKALCEIRAEQDDLPMFIDEELRKGTLLSSFRKDKISGGIDGTSYWCDGGLVIGYRLYKETIRIDSKSSLKDTACSKKPNLDFSWEILATNMEEFQELSVYFIDSNNAEEVAVGNFIKDKILPEFEKIQRKKYKALKKRQREEMLVTRYLVPAYGTNGSRRSCRDRTPATYTFAEYDRSIDEAIQMEKKHKANQLLKRCSIGKTIGLTEDKAISNGTANDDDDDEDYSDERENNGNDDYYSGESGKEKRNGVHCRPALKQKSSNIIEVGGLRRSARHSCNPSVEVMISLDDMKKKLRQRPNHNVEYKIHVISDSDEENASENDQTTR</sequence>
<organism evidence="2 3">
    <name type="scientific">Zostera marina</name>
    <name type="common">Eelgrass</name>
    <dbReference type="NCBI Taxonomy" id="29655"/>
    <lineage>
        <taxon>Eukaryota</taxon>
        <taxon>Viridiplantae</taxon>
        <taxon>Streptophyta</taxon>
        <taxon>Embryophyta</taxon>
        <taxon>Tracheophyta</taxon>
        <taxon>Spermatophyta</taxon>
        <taxon>Magnoliopsida</taxon>
        <taxon>Liliopsida</taxon>
        <taxon>Zosteraceae</taxon>
        <taxon>Zostera</taxon>
    </lineage>
</organism>
<dbReference type="GO" id="GO:0004812">
    <property type="term" value="F:aminoacyl-tRNA ligase activity"/>
    <property type="evidence" value="ECO:0007669"/>
    <property type="project" value="UniProtKB-KW"/>
</dbReference>
<accession>A0A0K9NNK2</accession>
<dbReference type="AlphaFoldDB" id="A0A0K9NNK2"/>
<dbReference type="GO" id="GO:0006355">
    <property type="term" value="P:regulation of DNA-templated transcription"/>
    <property type="evidence" value="ECO:0007669"/>
    <property type="project" value="InterPro"/>
</dbReference>
<evidence type="ECO:0000313" key="3">
    <source>
        <dbReference type="Proteomes" id="UP000036987"/>
    </source>
</evidence>
<dbReference type="OrthoDB" id="303107at2759"/>
<keyword evidence="3" id="KW-1185">Reference proteome</keyword>
<proteinExistence type="predicted"/>
<dbReference type="GO" id="GO:0031213">
    <property type="term" value="C:RSF complex"/>
    <property type="evidence" value="ECO:0007669"/>
    <property type="project" value="InterPro"/>
</dbReference>
<dbReference type="PANTHER" id="PTHR14296">
    <property type="entry name" value="REMODELING AND SPACING FACTOR 1"/>
    <property type="match status" value="1"/>
</dbReference>
<reference evidence="3" key="1">
    <citation type="journal article" date="2016" name="Nature">
        <title>The genome of the seagrass Zostera marina reveals angiosperm adaptation to the sea.</title>
        <authorList>
            <person name="Olsen J.L."/>
            <person name="Rouze P."/>
            <person name="Verhelst B."/>
            <person name="Lin Y.-C."/>
            <person name="Bayer T."/>
            <person name="Collen J."/>
            <person name="Dattolo E."/>
            <person name="De Paoli E."/>
            <person name="Dittami S."/>
            <person name="Maumus F."/>
            <person name="Michel G."/>
            <person name="Kersting A."/>
            <person name="Lauritano C."/>
            <person name="Lohaus R."/>
            <person name="Toepel M."/>
            <person name="Tonon T."/>
            <person name="Vanneste K."/>
            <person name="Amirebrahimi M."/>
            <person name="Brakel J."/>
            <person name="Bostroem C."/>
            <person name="Chovatia M."/>
            <person name="Grimwood J."/>
            <person name="Jenkins J.W."/>
            <person name="Jueterbock A."/>
            <person name="Mraz A."/>
            <person name="Stam W.T."/>
            <person name="Tice H."/>
            <person name="Bornberg-Bauer E."/>
            <person name="Green P.J."/>
            <person name="Pearson G.A."/>
            <person name="Procaccini G."/>
            <person name="Duarte C.M."/>
            <person name="Schmutz J."/>
            <person name="Reusch T.B.H."/>
            <person name="Van de Peer Y."/>
        </authorList>
    </citation>
    <scope>NUCLEOTIDE SEQUENCE [LARGE SCALE GENOMIC DNA]</scope>
    <source>
        <strain evidence="3">cv. Finnish</strain>
    </source>
</reference>
<dbReference type="PANTHER" id="PTHR14296:SF12">
    <property type="entry name" value="DDT DOMAIN-CONTAINING PROTEIN DDR4 ISOFORM X1"/>
    <property type="match status" value="1"/>
</dbReference>